<dbReference type="EMBL" id="VDFR01000145">
    <property type="protein sequence ID" value="TNC35593.1"/>
    <property type="molecule type" value="Genomic_DNA"/>
</dbReference>
<dbReference type="RefSeq" id="WP_139106954.1">
    <property type="nucleotide sequence ID" value="NZ_VDFR01000145.1"/>
</dbReference>
<proteinExistence type="predicted"/>
<name>A0A5C4MBZ5_9ACTN</name>
<protein>
    <submittedName>
        <fullName evidence="1">Uncharacterized protein</fullName>
    </submittedName>
</protein>
<organism evidence="1 2">
    <name type="scientific">Mumia zhuanghuii</name>
    <dbReference type="NCBI Taxonomy" id="2585211"/>
    <lineage>
        <taxon>Bacteria</taxon>
        <taxon>Bacillati</taxon>
        <taxon>Actinomycetota</taxon>
        <taxon>Actinomycetes</taxon>
        <taxon>Propionibacteriales</taxon>
        <taxon>Nocardioidaceae</taxon>
        <taxon>Mumia</taxon>
    </lineage>
</organism>
<gene>
    <name evidence="1" type="ORF">FHE65_26970</name>
</gene>
<reference evidence="1 2" key="1">
    <citation type="submission" date="2019-05" db="EMBL/GenBank/DDBJ databases">
        <title>Mumia sp. nov., isolated from the intestinal contents of plateau pika (Ochotona curzoniae) in the Qinghai-Tibet plateau of China.</title>
        <authorList>
            <person name="Tian Z."/>
        </authorList>
    </citation>
    <scope>NUCLEOTIDE SEQUENCE [LARGE SCALE GENOMIC DNA]</scope>
    <source>
        <strain evidence="2">527</strain>
    </source>
</reference>
<sequence>MLVHRAKAMEAFHELLSDADTGCRGPMRACGAVCCEEPPATWYCGLLTRDHKEGDHVALGFQTPLLRLRKLGLAGAGADRPWRFGKPWPLART</sequence>
<evidence type="ECO:0000313" key="1">
    <source>
        <dbReference type="EMBL" id="TNC35593.1"/>
    </source>
</evidence>
<dbReference type="AlphaFoldDB" id="A0A5C4MBZ5"/>
<evidence type="ECO:0000313" key="2">
    <source>
        <dbReference type="Proteomes" id="UP000306740"/>
    </source>
</evidence>
<dbReference type="Proteomes" id="UP000306740">
    <property type="component" value="Unassembled WGS sequence"/>
</dbReference>
<comment type="caution">
    <text evidence="1">The sequence shown here is derived from an EMBL/GenBank/DDBJ whole genome shotgun (WGS) entry which is preliminary data.</text>
</comment>
<accession>A0A5C4MBZ5</accession>